<evidence type="ECO:0000259" key="4">
    <source>
        <dbReference type="Pfam" id="PF03109"/>
    </source>
</evidence>
<keyword evidence="6" id="KW-1185">Reference proteome</keyword>
<dbReference type="OrthoDB" id="427480at2759"/>
<reference evidence="5" key="2">
    <citation type="submission" date="2021-04" db="EMBL/GenBank/DDBJ databases">
        <authorList>
            <person name="Podell S."/>
        </authorList>
    </citation>
    <scope>NUCLEOTIDE SEQUENCE</scope>
    <source>
        <strain evidence="5">Hildebrandi</strain>
    </source>
</reference>
<dbReference type="Pfam" id="PF03109">
    <property type="entry name" value="ABC1"/>
    <property type="match status" value="1"/>
</dbReference>
<dbReference type="PANTHER" id="PTHR10566:SF128">
    <property type="entry name" value="UBIB DOMAIN CONTAINING KINASE"/>
    <property type="match status" value="1"/>
</dbReference>
<evidence type="ECO:0000256" key="1">
    <source>
        <dbReference type="ARBA" id="ARBA00009670"/>
    </source>
</evidence>
<dbReference type="InterPro" id="IPR050154">
    <property type="entry name" value="UbiB_kinase"/>
</dbReference>
<accession>A0A9K3KB86</accession>
<gene>
    <name evidence="5" type="ORF">IV203_006423</name>
</gene>
<dbReference type="InterPro" id="IPR004147">
    <property type="entry name" value="ABC1_dom"/>
</dbReference>
<name>A0A9K3KB86_9STRA</name>
<dbReference type="PANTHER" id="PTHR10566">
    <property type="entry name" value="CHAPERONE-ACTIVITY OF BC1 COMPLEX CABC1 -RELATED"/>
    <property type="match status" value="1"/>
</dbReference>
<dbReference type="CDD" id="cd05121">
    <property type="entry name" value="ABC1_ADCK3-like"/>
    <property type="match status" value="1"/>
</dbReference>
<proteinExistence type="inferred from homology"/>
<dbReference type="Proteomes" id="UP000693970">
    <property type="component" value="Unassembled WGS sequence"/>
</dbReference>
<evidence type="ECO:0000313" key="5">
    <source>
        <dbReference type="EMBL" id="KAG7340020.1"/>
    </source>
</evidence>
<feature type="domain" description="ABC1 atypical kinase-like" evidence="4">
    <location>
        <begin position="325"/>
        <end position="509"/>
    </location>
</feature>
<feature type="region of interest" description="Disordered" evidence="2">
    <location>
        <begin position="85"/>
        <end position="122"/>
    </location>
</feature>
<feature type="compositionally biased region" description="Basic residues" evidence="2">
    <location>
        <begin position="68"/>
        <end position="77"/>
    </location>
</feature>
<feature type="region of interest" description="Disordered" evidence="2">
    <location>
        <begin position="61"/>
        <end position="80"/>
    </location>
</feature>
<comment type="caution">
    <text evidence="5">The sequence shown here is derived from an EMBL/GenBank/DDBJ whole genome shotgun (WGS) entry which is preliminary data.</text>
</comment>
<evidence type="ECO:0000256" key="3">
    <source>
        <dbReference type="SAM" id="SignalP"/>
    </source>
</evidence>
<feature type="signal peptide" evidence="3">
    <location>
        <begin position="1"/>
        <end position="18"/>
    </location>
</feature>
<protein>
    <submittedName>
        <fullName evidence="5">ABC1 family-domain containing protein</fullName>
    </submittedName>
</protein>
<dbReference type="AlphaFoldDB" id="A0A9K3KB86"/>
<dbReference type="EMBL" id="JAGRRH010000028">
    <property type="protein sequence ID" value="KAG7340020.1"/>
    <property type="molecule type" value="Genomic_DNA"/>
</dbReference>
<organism evidence="5 6">
    <name type="scientific">Nitzschia inconspicua</name>
    <dbReference type="NCBI Taxonomy" id="303405"/>
    <lineage>
        <taxon>Eukaryota</taxon>
        <taxon>Sar</taxon>
        <taxon>Stramenopiles</taxon>
        <taxon>Ochrophyta</taxon>
        <taxon>Bacillariophyta</taxon>
        <taxon>Bacillariophyceae</taxon>
        <taxon>Bacillariophycidae</taxon>
        <taxon>Bacillariales</taxon>
        <taxon>Bacillariaceae</taxon>
        <taxon>Nitzschia</taxon>
    </lineage>
</organism>
<feature type="compositionally biased region" description="Low complexity" evidence="2">
    <location>
        <begin position="91"/>
        <end position="114"/>
    </location>
</feature>
<feature type="chain" id="PRO_5039948913" evidence="3">
    <location>
        <begin position="19"/>
        <end position="841"/>
    </location>
</feature>
<reference evidence="5" key="1">
    <citation type="journal article" date="2021" name="Sci. Rep.">
        <title>Diploid genomic architecture of Nitzschia inconspicua, an elite biomass production diatom.</title>
        <authorList>
            <person name="Oliver A."/>
            <person name="Podell S."/>
            <person name="Pinowska A."/>
            <person name="Traller J.C."/>
            <person name="Smith S.R."/>
            <person name="McClure R."/>
            <person name="Beliaev A."/>
            <person name="Bohutskyi P."/>
            <person name="Hill E.A."/>
            <person name="Rabines A."/>
            <person name="Zheng H."/>
            <person name="Allen L.Z."/>
            <person name="Kuo A."/>
            <person name="Grigoriev I.V."/>
            <person name="Allen A.E."/>
            <person name="Hazlebeck D."/>
            <person name="Allen E.E."/>
        </authorList>
    </citation>
    <scope>NUCLEOTIDE SEQUENCE</scope>
    <source>
        <strain evidence="5">Hildebrandi</strain>
    </source>
</reference>
<comment type="similarity">
    <text evidence="1">Belongs to the protein kinase superfamily. ADCK protein kinase family.</text>
</comment>
<evidence type="ECO:0000313" key="6">
    <source>
        <dbReference type="Proteomes" id="UP000693970"/>
    </source>
</evidence>
<sequence length="841" mass="94316">MATRTAAAFLVLWTTTTTTSPYNSGITATTTSTTTITTTTSSSSMGGVVEAFHLSSITNIASHNKNNNNHHNRRHYHSNPLSAATRNVFPSRNSNRNNYNKSYNSNSNNNSNNKLRNKQKMKPMPLTGYDARAIEEYYDMRPLQVGWRLNSLGLPLLVWYGRLLIDQAMGVLDKPSVQRQRGKELRQAFVRSKSVALIKSGQALSLRPDLLKNKIWAEELGKLVDAVGPFPDVQAMNIIRSELNDLLPTLQTTKSKWFNDETYKKRRRNAVTRLQKMTAKDPILSLFEFDNSNMAVASASIGQVYKAKIRKGPQLEAAIGKEMASIWAGKTVAIKVQRPDVTSSASLDMYLIRRTALWLSKMRAGNIVAIADQFGMQLFGELDYIREANNCQRFRALYGEWDNVRVPDVCLPLTRKRVLVQEWIDGEKGPWPGDDGIKMVRIGLKCSVDQLMTTGLFHADPHRGNLLKTPDGKLAFIDFGMMADIDEEDRYGLFGLSIGLQSKDLPLITENLLKLRFLEDTTQIDKLVPRLRTALLNSTGGTGKASDVNFSRLQAELDNISRENVLHFSTPPFFTIIIRSLTILEGVALSVDPRFRLVRGSYPYVLRQLLVPEDDDRTPAALQRLLIRLLTVNGEGKEIEWERLRDLLRLAQKARSTYNPAQEDGEDDETSATLSRQTIELFFKFLTSKTGLFLKRPLVHELAEAIDGMASIGEGNLLQATNGLLPPLPGMNGPVNRRVMNEMGMMLDTFRNAMTVDNGNGVESRLLAMRQLLDELRFVLTDERLREDAEPLLQEVRSVIQMVAVEVLEIRGSRAMRAILQSAPPLPLPNPNGFLGSSNNR</sequence>
<evidence type="ECO:0000256" key="2">
    <source>
        <dbReference type="SAM" id="MobiDB-lite"/>
    </source>
</evidence>
<keyword evidence="3" id="KW-0732">Signal</keyword>